<dbReference type="Proteomes" id="UP000694843">
    <property type="component" value="Unplaced"/>
</dbReference>
<dbReference type="KEGG" id="hazt:108673475"/>
<dbReference type="PANTHER" id="PTHR13526">
    <property type="entry name" value="TRANSCRIPTION FACTOR SPT20 HOMOLOG"/>
    <property type="match status" value="1"/>
</dbReference>
<dbReference type="InterPro" id="IPR046468">
    <property type="entry name" value="Spt20-like_SEP"/>
</dbReference>
<evidence type="ECO:0000313" key="5">
    <source>
        <dbReference type="RefSeq" id="XP_018016802.1"/>
    </source>
</evidence>
<protein>
    <submittedName>
        <fullName evidence="5">Transcription factor SPT20 homolog</fullName>
    </submittedName>
</protein>
<gene>
    <name evidence="5" type="primary">LOC108673475</name>
</gene>
<accession>A0A8B7NSW5</accession>
<dbReference type="GO" id="GO:0000124">
    <property type="term" value="C:SAGA complex"/>
    <property type="evidence" value="ECO:0007669"/>
    <property type="project" value="InterPro"/>
</dbReference>
<feature type="domain" description="Spt20-like SEP" evidence="3">
    <location>
        <begin position="76"/>
        <end position="232"/>
    </location>
</feature>
<dbReference type="GeneID" id="108673475"/>
<dbReference type="CTD" id="39522"/>
<dbReference type="InterPro" id="IPR021950">
    <property type="entry name" value="Spt20"/>
</dbReference>
<dbReference type="AlphaFoldDB" id="A0A8B7NSW5"/>
<dbReference type="OrthoDB" id="1932706at2759"/>
<comment type="similarity">
    <text evidence="1">Belongs to the SPT20 family.</text>
</comment>
<feature type="region of interest" description="Disordered" evidence="2">
    <location>
        <begin position="941"/>
        <end position="981"/>
    </location>
</feature>
<organism evidence="4 5">
    <name type="scientific">Hyalella azteca</name>
    <name type="common">Amphipod</name>
    <dbReference type="NCBI Taxonomy" id="294128"/>
    <lineage>
        <taxon>Eukaryota</taxon>
        <taxon>Metazoa</taxon>
        <taxon>Ecdysozoa</taxon>
        <taxon>Arthropoda</taxon>
        <taxon>Crustacea</taxon>
        <taxon>Multicrustacea</taxon>
        <taxon>Malacostraca</taxon>
        <taxon>Eumalacostraca</taxon>
        <taxon>Peracarida</taxon>
        <taxon>Amphipoda</taxon>
        <taxon>Senticaudata</taxon>
        <taxon>Talitrida</taxon>
        <taxon>Talitroidea</taxon>
        <taxon>Hyalellidae</taxon>
        <taxon>Hyalella</taxon>
    </lineage>
</organism>
<feature type="region of interest" description="Disordered" evidence="2">
    <location>
        <begin position="868"/>
        <end position="903"/>
    </location>
</feature>
<dbReference type="RefSeq" id="XP_018016802.1">
    <property type="nucleotide sequence ID" value="XM_018161313.2"/>
</dbReference>
<dbReference type="Pfam" id="PF12090">
    <property type="entry name" value="Spt20_SEP"/>
    <property type="match status" value="1"/>
</dbReference>
<name>A0A8B7NSW5_HYAAZ</name>
<feature type="compositionally biased region" description="Low complexity" evidence="2">
    <location>
        <begin position="870"/>
        <end position="889"/>
    </location>
</feature>
<evidence type="ECO:0000256" key="2">
    <source>
        <dbReference type="SAM" id="MobiDB-lite"/>
    </source>
</evidence>
<feature type="compositionally biased region" description="Low complexity" evidence="2">
    <location>
        <begin position="941"/>
        <end position="975"/>
    </location>
</feature>
<feature type="compositionally biased region" description="Low complexity" evidence="2">
    <location>
        <begin position="758"/>
        <end position="783"/>
    </location>
</feature>
<dbReference type="GO" id="GO:0006357">
    <property type="term" value="P:regulation of transcription by RNA polymerase II"/>
    <property type="evidence" value="ECO:0007669"/>
    <property type="project" value="TreeGrafter"/>
</dbReference>
<keyword evidence="4" id="KW-1185">Reference proteome</keyword>
<feature type="region of interest" description="Disordered" evidence="2">
    <location>
        <begin position="753"/>
        <end position="802"/>
    </location>
</feature>
<evidence type="ECO:0000259" key="3">
    <source>
        <dbReference type="Pfam" id="PF12090"/>
    </source>
</evidence>
<proteinExistence type="inferred from homology"/>
<evidence type="ECO:0000313" key="4">
    <source>
        <dbReference type="Proteomes" id="UP000694843"/>
    </source>
</evidence>
<reference evidence="5" key="1">
    <citation type="submission" date="2025-08" db="UniProtKB">
        <authorList>
            <consortium name="RefSeq"/>
        </authorList>
    </citation>
    <scope>IDENTIFICATION</scope>
    <source>
        <tissue evidence="5">Whole organism</tissue>
    </source>
</reference>
<dbReference type="PANTHER" id="PTHR13526:SF8">
    <property type="entry name" value="TRANSCRIPTION FACTOR SPT20 HOMOLOG"/>
    <property type="match status" value="1"/>
</dbReference>
<sequence length="981" mass="104766">MEAMEGLINKADAVLCQSHNSLISLGSAALAGHAALPRKLAAIYAEEAVKPSKIKQSIVHTSELIGKLVERENLSCLIVNLYRGSEGYSIALKLPGGLETETIRLPYEDDEFLTYIDQELLPPMLLDLLDEADVSDMFQSGCLVAELRDYRRCNAEPVFLSSALGASNGPHCDKRHVLLRPSMQSIAADIAYLTREKDWSNSERAKLEAEIVRATAPPLCLSPDLSASLITRRLHTHNKALHSPLVRRAAKRFSQPSQVRQKKFEDGPAPKCLRLYNFLNERKEKRALAKSVPKPLVPIISDQTLGPNSSELFGGAIPSIKDFMDNVIEEVQKHAKPVERPPESGDYSLQFIEEYTLETEKSQGRIYHTKLTIYQRRIDEVFCGELYVDRDYQEGKLNGSTCTFKHYSIQSVHRYIAQFREIFSEEGRKSVKIKHVKSVGGAAPAPPYNQQQNVLIVTNGERGLQQQAQKLPAGAVVISKAQAQALSGVAVTVQAQRLHHPVTGLSVSQQGQQLQQQSQQQPQQQQQQPVLLSRNVHLSSLLSGRAVVTAAQAVGAGRSALPVSGCAGVSSAMTVKCGDVKSESVFTTAGPGAVPALQALLAGTPSAENPAPNSRNAELIKRLAQQTAQPNKGDIKTGVKVDITASALPTITTINCTPTTGSLVCSSGSNSALSSLLSGSSSSAGQQQSSLTAAVLRSDSGNAPPPNINIANIANLPGLNVGLQNLTSGLGGVQNVQVSIPGLPVPISLSLSAGPPTSSASLPHQSPQQQSSVVGSSQSSHPVIIASSQPHPAGGGSMSGAVSSGAPTMVLASATSLPQAHLLQLPLVQGSQLAAQLAKPPGQHLQQQASVSVFQSSSSSGGINTYTCTSSSGSSSSGGDLLVSSAGLLPRPPQPVLPRSSKHHLQLALQKPNQSQINQHLQQKLVQLAALKSQQQQQLHAQQQQLHAQQQQKQQQKHQLQQQQSEQQEQLHLVQQPPPSL</sequence>
<feature type="region of interest" description="Disordered" evidence="2">
    <location>
        <begin position="504"/>
        <end position="530"/>
    </location>
</feature>
<evidence type="ECO:0000256" key="1">
    <source>
        <dbReference type="ARBA" id="ARBA00009112"/>
    </source>
</evidence>
<dbReference type="GO" id="GO:0003712">
    <property type="term" value="F:transcription coregulator activity"/>
    <property type="evidence" value="ECO:0007669"/>
    <property type="project" value="InterPro"/>
</dbReference>